<comment type="caution">
    <text evidence="2">The sequence shown here is derived from an EMBL/GenBank/DDBJ whole genome shotgun (WGS) entry which is preliminary data.</text>
</comment>
<gene>
    <name evidence="2" type="ORF">FB561_0121</name>
</gene>
<evidence type="ECO:0000313" key="3">
    <source>
        <dbReference type="Proteomes" id="UP000318380"/>
    </source>
</evidence>
<evidence type="ECO:0000313" key="2">
    <source>
        <dbReference type="EMBL" id="TWD79071.1"/>
    </source>
</evidence>
<feature type="region of interest" description="Disordered" evidence="1">
    <location>
        <begin position="181"/>
        <end position="206"/>
    </location>
</feature>
<name>A0A561BJM7_9ACTN</name>
<dbReference type="AlphaFoldDB" id="A0A561BJM7"/>
<organism evidence="2 3">
    <name type="scientific">Kribbella amoyensis</name>
    <dbReference type="NCBI Taxonomy" id="996641"/>
    <lineage>
        <taxon>Bacteria</taxon>
        <taxon>Bacillati</taxon>
        <taxon>Actinomycetota</taxon>
        <taxon>Actinomycetes</taxon>
        <taxon>Propionibacteriales</taxon>
        <taxon>Kribbellaceae</taxon>
        <taxon>Kribbella</taxon>
    </lineage>
</organism>
<dbReference type="EMBL" id="VIVK01000001">
    <property type="protein sequence ID" value="TWD79071.1"/>
    <property type="molecule type" value="Genomic_DNA"/>
</dbReference>
<dbReference type="Proteomes" id="UP000318380">
    <property type="component" value="Unassembled WGS sequence"/>
</dbReference>
<sequence>MSSRRDQSTDGAGVDQSAVSPFDLDGNSLLHREAWIRILLHPPQYALNETSLAFSRESQSNCVVNRSRDECRLIDLNVVPAHARNLALNAQMVCELAMVALPSRIELSQAERLPKVGRLGVQPPADATGDDDARYLKVPPAFCGLLGTELHIERCAVIAVTVWNDELRRLDVQPQLDIARVDQHQPSELRRPASRKDLGDHGPDRVTDQHIWRRDLGRLKQPTQLVCRVFKRPRRRIRQRATRADARSSVGQHTHRAVQRRDGGCPRFPGVAGSGAEDHGRRTFTSNLCCQSVTANIEVGSCHVFDRSAGAATMHETA</sequence>
<accession>A0A561BJM7</accession>
<keyword evidence="3" id="KW-1185">Reference proteome</keyword>
<reference evidence="2 3" key="1">
    <citation type="submission" date="2019-06" db="EMBL/GenBank/DDBJ databases">
        <title>Sequencing the genomes of 1000 actinobacteria strains.</title>
        <authorList>
            <person name="Klenk H.-P."/>
        </authorList>
    </citation>
    <scope>NUCLEOTIDE SEQUENCE [LARGE SCALE GENOMIC DNA]</scope>
    <source>
        <strain evidence="2 3">DSM 24683</strain>
    </source>
</reference>
<feature type="region of interest" description="Disordered" evidence="1">
    <location>
        <begin position="241"/>
        <end position="268"/>
    </location>
</feature>
<protein>
    <submittedName>
        <fullName evidence="2">Uncharacterized protein</fullName>
    </submittedName>
</protein>
<proteinExistence type="predicted"/>
<evidence type="ECO:0000256" key="1">
    <source>
        <dbReference type="SAM" id="MobiDB-lite"/>
    </source>
</evidence>